<reference evidence="1" key="1">
    <citation type="journal article" date="2005" name="Proc. Natl. Acad. Sci. U.S.A.">
        <title>Integrons in Xanthomonas: a source of species genome diversity.</title>
        <authorList>
            <person name="Gillings M.R."/>
            <person name="Holley M.P."/>
            <person name="Stokes H.W."/>
            <person name="Holmes A.J."/>
        </authorList>
    </citation>
    <scope>NUCLEOTIDE SEQUENCE</scope>
    <source>
        <strain evidence="1">DAR26930</strain>
    </source>
</reference>
<name>Q5D0M9_XANPE</name>
<protein>
    <submittedName>
        <fullName evidence="1">ORF90</fullName>
    </submittedName>
</protein>
<organism evidence="1">
    <name type="scientific">Xanthomonas perforans</name>
    <dbReference type="NCBI Taxonomy" id="442694"/>
    <lineage>
        <taxon>Bacteria</taxon>
        <taxon>Pseudomonadati</taxon>
        <taxon>Pseudomonadota</taxon>
        <taxon>Gammaproteobacteria</taxon>
        <taxon>Lysobacterales</taxon>
        <taxon>Lysobacteraceae</taxon>
        <taxon>Xanthomonas</taxon>
    </lineage>
</organism>
<sequence length="89" mass="9805">MEIPGTLAQELKDIVLAEIWAGNVISQVDAIWPRPGALCVQLKHRFVLKHRADGLIQYAEDNDPHGPVAEYVHTQSGQSVLCSLHGVRP</sequence>
<gene>
    <name evidence="1" type="primary">orf90</name>
</gene>
<evidence type="ECO:0000313" key="1">
    <source>
        <dbReference type="EMBL" id="AAX14927.1"/>
    </source>
</evidence>
<accession>Q5D0M9</accession>
<dbReference type="EMBL" id="AY928788">
    <property type="protein sequence ID" value="AAX14927.1"/>
    <property type="molecule type" value="Genomic_DNA"/>
</dbReference>
<proteinExistence type="predicted"/>
<dbReference type="AlphaFoldDB" id="Q5D0M9"/>